<gene>
    <name evidence="1" type="ORF">J2T19_000142</name>
</gene>
<name>A0ABT9W782_9BACL</name>
<comment type="caution">
    <text evidence="1">The sequence shown here is derived from an EMBL/GenBank/DDBJ whole genome shotgun (WGS) entry which is preliminary data.</text>
</comment>
<evidence type="ECO:0008006" key="3">
    <source>
        <dbReference type="Google" id="ProtNLM"/>
    </source>
</evidence>
<dbReference type="RefSeq" id="WP_307211911.1">
    <property type="nucleotide sequence ID" value="NZ_JAUSTI010000001.1"/>
</dbReference>
<dbReference type="EMBL" id="JAUSTI010000001">
    <property type="protein sequence ID" value="MDQ0168705.1"/>
    <property type="molecule type" value="Genomic_DNA"/>
</dbReference>
<evidence type="ECO:0000313" key="1">
    <source>
        <dbReference type="EMBL" id="MDQ0168705.1"/>
    </source>
</evidence>
<accession>A0ABT9W782</accession>
<keyword evidence="2" id="KW-1185">Reference proteome</keyword>
<proteinExistence type="predicted"/>
<evidence type="ECO:0000313" key="2">
    <source>
        <dbReference type="Proteomes" id="UP001233836"/>
    </source>
</evidence>
<dbReference type="Proteomes" id="UP001233836">
    <property type="component" value="Unassembled WGS sequence"/>
</dbReference>
<reference evidence="1 2" key="1">
    <citation type="submission" date="2023-07" db="EMBL/GenBank/DDBJ databases">
        <title>Sorghum-associated microbial communities from plants grown in Nebraska, USA.</title>
        <authorList>
            <person name="Schachtman D."/>
        </authorList>
    </citation>
    <scope>NUCLEOTIDE SEQUENCE [LARGE SCALE GENOMIC DNA]</scope>
    <source>
        <strain evidence="1 2">DS1314</strain>
    </source>
</reference>
<sequence length="145" mass="16323">MTTETKRDLQADLALCNAASPGPWFVSGNDERPVTSNNYDIFYARGSELAYVGIACEDEEFIAESREGWPESIRRAIAAEEKLTQLVTALESKISMLDTRIDRRNGPCYFDESETVSRMHAEAYVYERVLAMIEREVSADATLDV</sequence>
<protein>
    <recommendedName>
        <fullName evidence="3">Ead/Ea22-like family protein</fullName>
    </recommendedName>
</protein>
<organism evidence="1 2">
    <name type="scientific">Paenibacillus tundrae</name>
    <dbReference type="NCBI Taxonomy" id="528187"/>
    <lineage>
        <taxon>Bacteria</taxon>
        <taxon>Bacillati</taxon>
        <taxon>Bacillota</taxon>
        <taxon>Bacilli</taxon>
        <taxon>Bacillales</taxon>
        <taxon>Paenibacillaceae</taxon>
        <taxon>Paenibacillus</taxon>
    </lineage>
</organism>